<evidence type="ECO:0000256" key="4">
    <source>
        <dbReference type="ARBA" id="ARBA00022617"/>
    </source>
</evidence>
<dbReference type="PANTHER" id="PTHR24291">
    <property type="entry name" value="CYTOCHROME P450 FAMILY 4"/>
    <property type="match status" value="1"/>
</dbReference>
<dbReference type="InterPro" id="IPR001128">
    <property type="entry name" value="Cyt_P450"/>
</dbReference>
<gene>
    <name evidence="10" type="ORF">LAZ67_15002649</name>
</gene>
<dbReference type="InterPro" id="IPR036396">
    <property type="entry name" value="Cyt_P450_sf"/>
</dbReference>
<evidence type="ECO:0000256" key="9">
    <source>
        <dbReference type="RuleBase" id="RU000461"/>
    </source>
</evidence>
<proteinExistence type="inferred from homology"/>
<reference evidence="10 11" key="1">
    <citation type="submission" date="2022-01" db="EMBL/GenBank/DDBJ databases">
        <title>A chromosomal length assembly of Cordylochernes scorpioides.</title>
        <authorList>
            <person name="Zeh D."/>
            <person name="Zeh J."/>
        </authorList>
    </citation>
    <scope>NUCLEOTIDE SEQUENCE [LARGE SCALE GENOMIC DNA]</scope>
    <source>
        <strain evidence="10">IN4F17</strain>
        <tissue evidence="10">Whole Body</tissue>
    </source>
</reference>
<evidence type="ECO:0000256" key="7">
    <source>
        <dbReference type="ARBA" id="ARBA00023033"/>
    </source>
</evidence>
<dbReference type="CDD" id="cd20628">
    <property type="entry name" value="CYP4"/>
    <property type="match status" value="1"/>
</dbReference>
<keyword evidence="7 9" id="KW-0503">Monooxygenase</keyword>
<organism evidence="10 11">
    <name type="scientific">Cordylochernes scorpioides</name>
    <dbReference type="NCBI Taxonomy" id="51811"/>
    <lineage>
        <taxon>Eukaryota</taxon>
        <taxon>Metazoa</taxon>
        <taxon>Ecdysozoa</taxon>
        <taxon>Arthropoda</taxon>
        <taxon>Chelicerata</taxon>
        <taxon>Arachnida</taxon>
        <taxon>Pseudoscorpiones</taxon>
        <taxon>Cheliferoidea</taxon>
        <taxon>Chernetidae</taxon>
        <taxon>Cordylochernes</taxon>
    </lineage>
</organism>
<comment type="similarity">
    <text evidence="3 9">Belongs to the cytochrome P450 family.</text>
</comment>
<keyword evidence="6 9" id="KW-0408">Iron</keyword>
<evidence type="ECO:0000256" key="5">
    <source>
        <dbReference type="ARBA" id="ARBA00022824"/>
    </source>
</evidence>
<keyword evidence="9" id="KW-0560">Oxidoreductase</keyword>
<dbReference type="SUPFAM" id="SSF48264">
    <property type="entry name" value="Cytochrome P450"/>
    <property type="match status" value="1"/>
</dbReference>
<sequence>MSPGVMFQAPIQAGSPAVMGSSQNINKSFGYSFLMPWLKTGLLTSSGNKWRGRRKLLTPAFHFRILEDFLPTVDGQARVLVDKLREHVADRADWTDIVPFVTRCALDVICETAMGVHLNAQSQWDSEYLRALHEVGEYFPRRLMRPWTWLDAIFYRTADGKRFLHNIAVLEGFTRKVIRERKSEIMARQETPMGGKRQPFLDLLIQHHLSYPKSFSENDVHEEVDSFMFAGHDTTSLALSYALYLLGRNPDIQERVHREVDDVFGDDRDREVTRDDLKHLKYLECVVKESLRLFPSVPVIARELAEEIKIDDHSVPKGTTCFMNTYSLHRDPRYFPNPEVFDPNRFLPENCIGRHPFAYVPFSAGSRNCIGQRFALMEEKTVLAHVLRNYRVESRDPRDRLQVAGEMILRCKTGLMLRLHSR</sequence>
<dbReference type="PRINTS" id="PR00463">
    <property type="entry name" value="EP450I"/>
</dbReference>
<dbReference type="Proteomes" id="UP001235939">
    <property type="component" value="Chromosome 15"/>
</dbReference>
<evidence type="ECO:0000256" key="1">
    <source>
        <dbReference type="ARBA" id="ARBA00001971"/>
    </source>
</evidence>
<keyword evidence="4 9" id="KW-0349">Heme</keyword>
<keyword evidence="9" id="KW-0479">Metal-binding</keyword>
<evidence type="ECO:0000313" key="10">
    <source>
        <dbReference type="EMBL" id="UYV77876.1"/>
    </source>
</evidence>
<comment type="cofactor">
    <cofactor evidence="1">
        <name>heme</name>
        <dbReference type="ChEBI" id="CHEBI:30413"/>
    </cofactor>
</comment>
<evidence type="ECO:0000256" key="8">
    <source>
        <dbReference type="ARBA" id="ARBA00023136"/>
    </source>
</evidence>
<dbReference type="Gene3D" id="1.10.630.10">
    <property type="entry name" value="Cytochrome P450"/>
    <property type="match status" value="1"/>
</dbReference>
<dbReference type="PRINTS" id="PR00385">
    <property type="entry name" value="P450"/>
</dbReference>
<evidence type="ECO:0000256" key="2">
    <source>
        <dbReference type="ARBA" id="ARBA00004586"/>
    </source>
</evidence>
<dbReference type="InterPro" id="IPR002401">
    <property type="entry name" value="Cyt_P450_E_grp-I"/>
</dbReference>
<evidence type="ECO:0000256" key="6">
    <source>
        <dbReference type="ARBA" id="ARBA00023004"/>
    </source>
</evidence>
<comment type="subcellular location">
    <subcellularLocation>
        <location evidence="2">Endoplasmic reticulum membrane</location>
    </subcellularLocation>
</comment>
<accession>A0ABY6L9R2</accession>
<dbReference type="EMBL" id="CP092877">
    <property type="protein sequence ID" value="UYV77876.1"/>
    <property type="molecule type" value="Genomic_DNA"/>
</dbReference>
<keyword evidence="11" id="KW-1185">Reference proteome</keyword>
<evidence type="ECO:0000313" key="11">
    <source>
        <dbReference type="Proteomes" id="UP001235939"/>
    </source>
</evidence>
<dbReference type="InterPro" id="IPR017972">
    <property type="entry name" value="Cyt_P450_CS"/>
</dbReference>
<name>A0ABY6L9R2_9ARAC</name>
<dbReference type="InterPro" id="IPR050196">
    <property type="entry name" value="Cytochrome_P450_Monoox"/>
</dbReference>
<dbReference type="Pfam" id="PF00067">
    <property type="entry name" value="p450"/>
    <property type="match status" value="1"/>
</dbReference>
<dbReference type="PANTHER" id="PTHR24291:SF189">
    <property type="entry name" value="CYTOCHROME P450 4C3-RELATED"/>
    <property type="match status" value="1"/>
</dbReference>
<evidence type="ECO:0000256" key="3">
    <source>
        <dbReference type="ARBA" id="ARBA00010617"/>
    </source>
</evidence>
<keyword evidence="8" id="KW-0472">Membrane</keyword>
<keyword evidence="5" id="KW-0256">Endoplasmic reticulum</keyword>
<protein>
    <submittedName>
        <fullName evidence="10">CYP4V2</fullName>
    </submittedName>
</protein>
<dbReference type="PROSITE" id="PS00086">
    <property type="entry name" value="CYTOCHROME_P450"/>
    <property type="match status" value="1"/>
</dbReference>